<dbReference type="SMART" id="SM00849">
    <property type="entry name" value="Lactamase_B"/>
    <property type="match status" value="1"/>
</dbReference>
<sequence length="303" mass="34011">MAAAIPYFSAEKIADRSWMIKNAFVEQSYSICYLVEGKDYALLIDSIIGLGNLKAFCETLTDKPIKLVNTHAHSDHIGGNFHFDHCYLHHRDIGFFQSNIGVKKEQLVEMARNTALSEYKEQIVPDGNFADWNPIKIFPVYDGDVFDLGDRQLEVVEVGGHTAGSIVLIDAGTRIAYTGDACNGNTLLEFPNCLPVIDYMRSLLHLKEHQPKFDMMYGGHEIFDASLVDEAIETVARVLAGTDDRCERTGLMGGTVYYAAEKVKDGYERADGKHFNMSYVPSRVSVPEEKRQVIRAEDREQDS</sequence>
<proteinExistence type="predicted"/>
<dbReference type="PANTHER" id="PTHR42951">
    <property type="entry name" value="METALLO-BETA-LACTAMASE DOMAIN-CONTAINING"/>
    <property type="match status" value="1"/>
</dbReference>
<dbReference type="Gene3D" id="3.60.15.10">
    <property type="entry name" value="Ribonuclease Z/Hydroxyacylglutathione hydrolase-like"/>
    <property type="match status" value="1"/>
</dbReference>
<accession>W0FND5</accession>
<protein>
    <submittedName>
        <fullName evidence="2">Beta-lactamase domaiN-containing protein</fullName>
    </submittedName>
</protein>
<dbReference type="InterPro" id="IPR001279">
    <property type="entry name" value="Metallo-B-lactamas"/>
</dbReference>
<dbReference type="AlphaFoldDB" id="W0FND5"/>
<organism evidence="2">
    <name type="scientific">uncultured bacterium Contig1753</name>
    <dbReference type="NCBI Taxonomy" id="1393498"/>
    <lineage>
        <taxon>Bacteria</taxon>
        <taxon>environmental samples</taxon>
    </lineage>
</organism>
<dbReference type="EMBL" id="KC246813">
    <property type="protein sequence ID" value="AHF24984.1"/>
    <property type="molecule type" value="Genomic_DNA"/>
</dbReference>
<evidence type="ECO:0000313" key="2">
    <source>
        <dbReference type="EMBL" id="AHF24984.1"/>
    </source>
</evidence>
<name>W0FND5_9BACT</name>
<dbReference type="PANTHER" id="PTHR42951:SF22">
    <property type="entry name" value="METALLO BETA-LACTAMASE SUPERFAMILY LIPOPROTEIN"/>
    <property type="match status" value="1"/>
</dbReference>
<feature type="domain" description="Metallo-beta-lactamase" evidence="1">
    <location>
        <begin position="29"/>
        <end position="220"/>
    </location>
</feature>
<dbReference type="Pfam" id="PF00753">
    <property type="entry name" value="Lactamase_B"/>
    <property type="match status" value="1"/>
</dbReference>
<dbReference type="SUPFAM" id="SSF56281">
    <property type="entry name" value="Metallo-hydrolase/oxidoreductase"/>
    <property type="match status" value="1"/>
</dbReference>
<reference evidence="2" key="1">
    <citation type="journal article" date="2013" name="PLoS ONE">
        <title>Metagenomic insights into the carbohydrate-active enzymes carried by the microorganisms adhering to solid digesta in the rumen of cows.</title>
        <authorList>
            <person name="Wang L."/>
            <person name="Hatem A."/>
            <person name="Catalyurek U.V."/>
            <person name="Morrison M."/>
            <person name="Yu Z."/>
        </authorList>
    </citation>
    <scope>NUCLEOTIDE SEQUENCE</scope>
</reference>
<dbReference type="InterPro" id="IPR036866">
    <property type="entry name" value="RibonucZ/Hydroxyglut_hydro"/>
</dbReference>
<dbReference type="InterPro" id="IPR050855">
    <property type="entry name" value="NDM-1-like"/>
</dbReference>
<evidence type="ECO:0000259" key="1">
    <source>
        <dbReference type="SMART" id="SM00849"/>
    </source>
</evidence>